<dbReference type="Proteomes" id="UP001589628">
    <property type="component" value="Unassembled WGS sequence"/>
</dbReference>
<feature type="binding site" evidence="16">
    <location>
        <position position="125"/>
    </location>
    <ligand>
        <name>ATP</name>
        <dbReference type="ChEBI" id="CHEBI:30616"/>
    </ligand>
</feature>
<protein>
    <recommendedName>
        <fullName evidence="15 16">Type III pantothenate kinase</fullName>
        <ecNumber evidence="6 16">2.7.1.33</ecNumber>
    </recommendedName>
    <alternativeName>
        <fullName evidence="16">PanK-III</fullName>
    </alternativeName>
    <alternativeName>
        <fullName evidence="16">Pantothenic acid kinase</fullName>
    </alternativeName>
</protein>
<keyword evidence="11 16" id="KW-0067">ATP-binding</keyword>
<keyword evidence="8 16" id="KW-0808">Transferase</keyword>
<evidence type="ECO:0000256" key="8">
    <source>
        <dbReference type="ARBA" id="ARBA00022679"/>
    </source>
</evidence>
<keyword evidence="13 16" id="KW-0173">Coenzyme A biosynthesis</keyword>
<comment type="function">
    <text evidence="16">Catalyzes the phosphorylation of pantothenate (Pan), the first step in CoA biosynthesis.</text>
</comment>
<evidence type="ECO:0000256" key="3">
    <source>
        <dbReference type="ARBA" id="ARBA00004496"/>
    </source>
</evidence>
<organism evidence="17 18">
    <name type="scientific">Balneatrix alpica</name>
    <dbReference type="NCBI Taxonomy" id="75684"/>
    <lineage>
        <taxon>Bacteria</taxon>
        <taxon>Pseudomonadati</taxon>
        <taxon>Pseudomonadota</taxon>
        <taxon>Gammaproteobacteria</taxon>
        <taxon>Oceanospirillales</taxon>
        <taxon>Balneatrichaceae</taxon>
        <taxon>Balneatrix</taxon>
    </lineage>
</organism>
<evidence type="ECO:0000256" key="6">
    <source>
        <dbReference type="ARBA" id="ARBA00012102"/>
    </source>
</evidence>
<evidence type="ECO:0000256" key="1">
    <source>
        <dbReference type="ARBA" id="ARBA00001206"/>
    </source>
</evidence>
<dbReference type="RefSeq" id="WP_051527569.1">
    <property type="nucleotide sequence ID" value="NZ_JBHLZN010000009.1"/>
</dbReference>
<evidence type="ECO:0000313" key="18">
    <source>
        <dbReference type="Proteomes" id="UP001589628"/>
    </source>
</evidence>
<feature type="binding site" evidence="16">
    <location>
        <begin position="99"/>
        <end position="102"/>
    </location>
    <ligand>
        <name>substrate</name>
    </ligand>
</feature>
<evidence type="ECO:0000256" key="11">
    <source>
        <dbReference type="ARBA" id="ARBA00022840"/>
    </source>
</evidence>
<dbReference type="InterPro" id="IPR043129">
    <property type="entry name" value="ATPase_NBD"/>
</dbReference>
<feature type="active site" description="Proton acceptor" evidence="16">
    <location>
        <position position="101"/>
    </location>
</feature>
<evidence type="ECO:0000256" key="13">
    <source>
        <dbReference type="ARBA" id="ARBA00022993"/>
    </source>
</evidence>
<comment type="catalytic activity">
    <reaction evidence="1 16">
        <text>(R)-pantothenate + ATP = (R)-4'-phosphopantothenate + ADP + H(+)</text>
        <dbReference type="Rhea" id="RHEA:16373"/>
        <dbReference type="ChEBI" id="CHEBI:10986"/>
        <dbReference type="ChEBI" id="CHEBI:15378"/>
        <dbReference type="ChEBI" id="CHEBI:29032"/>
        <dbReference type="ChEBI" id="CHEBI:30616"/>
        <dbReference type="ChEBI" id="CHEBI:456216"/>
        <dbReference type="EC" id="2.7.1.33"/>
    </reaction>
</comment>
<dbReference type="InterPro" id="IPR004619">
    <property type="entry name" value="Type_III_PanK"/>
</dbReference>
<keyword evidence="7 16" id="KW-0963">Cytoplasm</keyword>
<evidence type="ECO:0000256" key="4">
    <source>
        <dbReference type="ARBA" id="ARBA00005225"/>
    </source>
</evidence>
<keyword evidence="9 16" id="KW-0547">Nucleotide-binding</keyword>
<sequence length="252" mass="28475">MPSSRLEVDVGNTRIKWRYGNAGHWCARGVLVSDELLALTPLAIQYQVEVVAIASVANLDLLRQLEQDLAQCGIGFWRAQTQQEAAGVRNAYQQWQRLGVDRWLALLAAKRAYPQRDVAILQAGSAVTLDLLRQDGAHLGGYIFPGRQMRRRALLGNTHQIHMLQERQPELMPGVVTEACVLNAEMVLELGMLNQVEQVLLQQLSNPLWIFAGGDGQSLLEFYRQQRQPRLETSWHDELVLDGLMVQWGEEQ</sequence>
<feature type="binding site" evidence="16">
    <location>
        <position position="92"/>
    </location>
    <ligand>
        <name>substrate</name>
    </ligand>
</feature>
<name>A0ABV5ZFN2_9GAMM</name>
<reference evidence="17 18" key="1">
    <citation type="submission" date="2024-09" db="EMBL/GenBank/DDBJ databases">
        <authorList>
            <person name="Sun Q."/>
            <person name="Mori K."/>
        </authorList>
    </citation>
    <scope>NUCLEOTIDE SEQUENCE [LARGE SCALE GENOMIC DNA]</scope>
    <source>
        <strain evidence="17 18">ATCC 51285</strain>
    </source>
</reference>
<accession>A0ABV5ZFN2</accession>
<dbReference type="EC" id="2.7.1.33" evidence="6 16"/>
<proteinExistence type="inferred from homology"/>
<keyword evidence="12 16" id="KW-0630">Potassium</keyword>
<evidence type="ECO:0000313" key="17">
    <source>
        <dbReference type="EMBL" id="MFB9888108.1"/>
    </source>
</evidence>
<dbReference type="PANTHER" id="PTHR34265:SF1">
    <property type="entry name" value="TYPE III PANTOTHENATE KINASE"/>
    <property type="match status" value="1"/>
</dbReference>
<comment type="caution">
    <text evidence="17">The sequence shown here is derived from an EMBL/GenBank/DDBJ whole genome shotgun (WGS) entry which is preliminary data.</text>
</comment>
<evidence type="ECO:0000256" key="12">
    <source>
        <dbReference type="ARBA" id="ARBA00022958"/>
    </source>
</evidence>
<evidence type="ECO:0000256" key="14">
    <source>
        <dbReference type="ARBA" id="ARBA00038036"/>
    </source>
</evidence>
<comment type="subcellular location">
    <subcellularLocation>
        <location evidence="3 16">Cytoplasm</location>
    </subcellularLocation>
</comment>
<evidence type="ECO:0000256" key="9">
    <source>
        <dbReference type="ARBA" id="ARBA00022741"/>
    </source>
</evidence>
<comment type="cofactor">
    <cofactor evidence="16">
        <name>NH4(+)</name>
        <dbReference type="ChEBI" id="CHEBI:28938"/>
    </cofactor>
    <cofactor evidence="16">
        <name>K(+)</name>
        <dbReference type="ChEBI" id="CHEBI:29103"/>
    </cofactor>
    <text evidence="16">A monovalent cation. Ammonium or potassium.</text>
</comment>
<evidence type="ECO:0000256" key="2">
    <source>
        <dbReference type="ARBA" id="ARBA00001958"/>
    </source>
</evidence>
<dbReference type="SUPFAM" id="SSF53067">
    <property type="entry name" value="Actin-like ATPase domain"/>
    <property type="match status" value="2"/>
</dbReference>
<dbReference type="NCBIfam" id="TIGR00671">
    <property type="entry name" value="baf"/>
    <property type="match status" value="1"/>
</dbReference>
<evidence type="ECO:0000256" key="15">
    <source>
        <dbReference type="ARBA" id="ARBA00040883"/>
    </source>
</evidence>
<comment type="pathway">
    <text evidence="4 16">Cofactor biosynthesis; coenzyme A biosynthesis; CoA from (R)-pantothenate: step 1/5.</text>
</comment>
<evidence type="ECO:0000256" key="10">
    <source>
        <dbReference type="ARBA" id="ARBA00022777"/>
    </source>
</evidence>
<comment type="caution">
    <text evidence="16">Lacks conserved residue(s) required for the propagation of feature annotation.</text>
</comment>
<comment type="similarity">
    <text evidence="14 16">Belongs to the type III pantothenate kinase family.</text>
</comment>
<evidence type="ECO:0000256" key="5">
    <source>
        <dbReference type="ARBA" id="ARBA00011738"/>
    </source>
</evidence>
<dbReference type="Gene3D" id="3.30.420.40">
    <property type="match status" value="2"/>
</dbReference>
<dbReference type="EMBL" id="JBHLZN010000009">
    <property type="protein sequence ID" value="MFB9888108.1"/>
    <property type="molecule type" value="Genomic_DNA"/>
</dbReference>
<feature type="binding site" evidence="16">
    <location>
        <begin position="9"/>
        <end position="16"/>
    </location>
    <ligand>
        <name>ATP</name>
        <dbReference type="ChEBI" id="CHEBI:30616"/>
    </ligand>
</feature>
<dbReference type="HAMAP" id="MF_01274">
    <property type="entry name" value="Pantothen_kinase_3"/>
    <property type="match status" value="1"/>
</dbReference>
<dbReference type="Pfam" id="PF03309">
    <property type="entry name" value="Pan_kinase"/>
    <property type="match status" value="1"/>
</dbReference>
<keyword evidence="10 16" id="KW-0418">Kinase</keyword>
<keyword evidence="18" id="KW-1185">Reference proteome</keyword>
<comment type="subunit">
    <text evidence="5 16">Homodimer.</text>
</comment>
<gene>
    <name evidence="16" type="primary">coaX</name>
    <name evidence="17" type="ORF">ACFFLH_16985</name>
</gene>
<evidence type="ECO:0000256" key="7">
    <source>
        <dbReference type="ARBA" id="ARBA00022490"/>
    </source>
</evidence>
<dbReference type="GO" id="GO:0004594">
    <property type="term" value="F:pantothenate kinase activity"/>
    <property type="evidence" value="ECO:0007669"/>
    <property type="project" value="UniProtKB-EC"/>
</dbReference>
<comment type="cofactor">
    <cofactor evidence="2">
        <name>K(+)</name>
        <dbReference type="ChEBI" id="CHEBI:29103"/>
    </cofactor>
</comment>
<evidence type="ECO:0000256" key="16">
    <source>
        <dbReference type="HAMAP-Rule" id="MF_01274"/>
    </source>
</evidence>
<dbReference type="PANTHER" id="PTHR34265">
    <property type="entry name" value="TYPE III PANTOTHENATE KINASE"/>
    <property type="match status" value="1"/>
</dbReference>